<accession>A0A1G6TFU3</accession>
<comment type="catalytic activity">
    <reaction evidence="9">
        <text>5,6-dihydrouracil + NAD(+) = uracil + NADH + H(+)</text>
        <dbReference type="Rhea" id="RHEA:20189"/>
        <dbReference type="ChEBI" id="CHEBI:15378"/>
        <dbReference type="ChEBI" id="CHEBI:15901"/>
        <dbReference type="ChEBI" id="CHEBI:17568"/>
        <dbReference type="ChEBI" id="CHEBI:57540"/>
        <dbReference type="ChEBI" id="CHEBI:57945"/>
        <dbReference type="EC" id="1.3.1.1"/>
    </reaction>
</comment>
<evidence type="ECO:0000256" key="4">
    <source>
        <dbReference type="ARBA" id="ARBA00023004"/>
    </source>
</evidence>
<keyword evidence="3" id="KW-0560">Oxidoreductase</keyword>
<evidence type="ECO:0000256" key="2">
    <source>
        <dbReference type="ARBA" id="ARBA00022723"/>
    </source>
</evidence>
<dbReference type="GO" id="GO:0046872">
    <property type="term" value="F:metal ion binding"/>
    <property type="evidence" value="ECO:0007669"/>
    <property type="project" value="UniProtKB-KW"/>
</dbReference>
<comment type="similarity">
    <text evidence="1">Belongs to the dihydropyrimidine dehydrogenase family.</text>
</comment>
<evidence type="ECO:0000256" key="3">
    <source>
        <dbReference type="ARBA" id="ARBA00023002"/>
    </source>
</evidence>
<dbReference type="PANTHER" id="PTHR43073">
    <property type="entry name" value="DIHYDROPYRIMIDINE DEHYDROGENASE [NADP(+)]"/>
    <property type="match status" value="1"/>
</dbReference>
<evidence type="ECO:0000256" key="11">
    <source>
        <dbReference type="ARBA" id="ARBA00049714"/>
    </source>
</evidence>
<dbReference type="EMBL" id="FMZC01000005">
    <property type="protein sequence ID" value="SDD27195.1"/>
    <property type="molecule type" value="Genomic_DNA"/>
</dbReference>
<dbReference type="Pfam" id="PF14697">
    <property type="entry name" value="Fer4_21"/>
    <property type="match status" value="1"/>
</dbReference>
<sequence>MADIRSSFLGIQSPNPFWLASAPPTDKEVNVTRAFEAGWGGVVWKTLGEDPHVVNVNGPRYGTLMSQDRRVIGLNNIELITDRPLQTNLDEIRRVKRNWPDRAMIVSLMVPCVEESWKRILPMVEDVGADGIELNFGCPHGMSERGMGAAVGQVPEYIQMVTAWCKHYSRLPVIVKLTPNITDVRQPARAAKAGGADAVSLINTINSIMGVDLERMAMSPNTGGLGSHGGYCGPAVKPIALNMVAEIARDAQTAGLPISGIGGISTWRDAAEYIALGCGTVQVCTAAMVYGFKIVQDMCDGLSNFMDAHGYRTLEDFRGQAVPTVKDWKQLNLNHIDKAVIDQDSCIQCGRCHVVCEDTSHQAITFTKEGGVRLFEVNEAECVGCNLCVSICPVPECITLRSLAPGEVDARTGKVVTGEHADWTVHPNNPQRAQPAVAAPAPQAAATAVA</sequence>
<dbReference type="InterPro" id="IPR017896">
    <property type="entry name" value="4Fe4S_Fe-S-bd"/>
</dbReference>
<dbReference type="PANTHER" id="PTHR43073:SF2">
    <property type="entry name" value="DIHYDROPYRIMIDINE DEHYDROGENASE [NADP(+)]"/>
    <property type="match status" value="1"/>
</dbReference>
<gene>
    <name evidence="14" type="ORF">SAMN05192589_105128</name>
</gene>
<proteinExistence type="inferred from homology"/>
<dbReference type="CDD" id="cd02940">
    <property type="entry name" value="DHPD_FMN"/>
    <property type="match status" value="1"/>
</dbReference>
<evidence type="ECO:0000256" key="8">
    <source>
        <dbReference type="ARBA" id="ARBA00047685"/>
    </source>
</evidence>
<evidence type="ECO:0000256" key="1">
    <source>
        <dbReference type="ARBA" id="ARBA00010804"/>
    </source>
</evidence>
<evidence type="ECO:0000256" key="7">
    <source>
        <dbReference type="ARBA" id="ARBA00032722"/>
    </source>
</evidence>
<dbReference type="NCBIfam" id="NF006183">
    <property type="entry name" value="PRK08318.1"/>
    <property type="match status" value="1"/>
</dbReference>
<dbReference type="GO" id="GO:0051536">
    <property type="term" value="F:iron-sulfur cluster binding"/>
    <property type="evidence" value="ECO:0007669"/>
    <property type="project" value="UniProtKB-KW"/>
</dbReference>
<comment type="function">
    <text evidence="10">Involved in pyrimidine base degradation. Catalyzes physiologically the reduction of uracil to 5,6-dihydrouracil (DHU) by using NADH as a specific cosubstrate. It also catalyzes the reverse reaction and the reduction of thymine to 5,6-dihydrothymine (DHT).</text>
</comment>
<dbReference type="EC" id="1.3.1.1" evidence="12"/>
<evidence type="ECO:0000256" key="5">
    <source>
        <dbReference type="ARBA" id="ARBA00023014"/>
    </source>
</evidence>
<dbReference type="SUPFAM" id="SSF51395">
    <property type="entry name" value="FMN-linked oxidoreductases"/>
    <property type="match status" value="1"/>
</dbReference>
<evidence type="ECO:0000256" key="6">
    <source>
        <dbReference type="ARBA" id="ARBA00030119"/>
    </source>
</evidence>
<dbReference type="AlphaFoldDB" id="A0A1G6TFU3"/>
<keyword evidence="4" id="KW-0408">Iron</keyword>
<dbReference type="GO" id="GO:0004159">
    <property type="term" value="F:dihydropyrimidine dehydrogenase (NAD+) activity"/>
    <property type="evidence" value="ECO:0007669"/>
    <property type="project" value="UniProtKB-EC"/>
</dbReference>
<dbReference type="OrthoDB" id="9794954at2"/>
<keyword evidence="2" id="KW-0479">Metal-binding</keyword>
<evidence type="ECO:0000313" key="14">
    <source>
        <dbReference type="EMBL" id="SDD27195.1"/>
    </source>
</evidence>
<name>A0A1G6TFU3_9BURK</name>
<reference evidence="14 15" key="1">
    <citation type="submission" date="2016-10" db="EMBL/GenBank/DDBJ databases">
        <authorList>
            <person name="de Groot N.N."/>
        </authorList>
    </citation>
    <scope>NUCLEOTIDE SEQUENCE [LARGE SCALE GENOMIC DNA]</scope>
    <source>
        <strain evidence="14 15">DSM 16619</strain>
    </source>
</reference>
<dbReference type="InterPro" id="IPR013785">
    <property type="entry name" value="Aldolase_TIM"/>
</dbReference>
<evidence type="ECO:0000256" key="9">
    <source>
        <dbReference type="ARBA" id="ARBA00048792"/>
    </source>
</evidence>
<dbReference type="STRING" id="187868.SAMN05192589_105128"/>
<keyword evidence="15" id="KW-1185">Reference proteome</keyword>
<dbReference type="PROSITE" id="PS51379">
    <property type="entry name" value="4FE4S_FER_2"/>
    <property type="match status" value="2"/>
</dbReference>
<keyword evidence="5" id="KW-0411">Iron-sulfur</keyword>
<dbReference type="Gene3D" id="3.20.20.70">
    <property type="entry name" value="Aldolase class I"/>
    <property type="match status" value="1"/>
</dbReference>
<dbReference type="FunFam" id="3.20.20.70:FF:000027">
    <property type="entry name" value="Dihydropyrimidine dehydrogenase [NADP(+)]"/>
    <property type="match status" value="1"/>
</dbReference>
<feature type="domain" description="4Fe-4S ferredoxin-type" evidence="13">
    <location>
        <begin position="373"/>
        <end position="403"/>
    </location>
</feature>
<dbReference type="InterPro" id="IPR005720">
    <property type="entry name" value="Dihydroorotate_DH_cat"/>
</dbReference>
<organism evidence="14 15">
    <name type="scientific">Paracidovorax valerianellae</name>
    <dbReference type="NCBI Taxonomy" id="187868"/>
    <lineage>
        <taxon>Bacteria</taxon>
        <taxon>Pseudomonadati</taxon>
        <taxon>Pseudomonadota</taxon>
        <taxon>Betaproteobacteria</taxon>
        <taxon>Burkholderiales</taxon>
        <taxon>Comamonadaceae</taxon>
        <taxon>Paracidovorax</taxon>
    </lineage>
</organism>
<dbReference type="RefSeq" id="WP_092743341.1">
    <property type="nucleotide sequence ID" value="NZ_FMZC01000005.1"/>
</dbReference>
<comment type="subunit">
    <text evidence="11">Heterotetramer of 2 PreA and 2 PreT subunits.</text>
</comment>
<dbReference type="InterPro" id="IPR017900">
    <property type="entry name" value="4Fe4S_Fe_S_CS"/>
</dbReference>
<protein>
    <recommendedName>
        <fullName evidence="12">dihydrouracil dehydrogenase (NAD(+))</fullName>
        <ecNumber evidence="12">1.3.1.1</ecNumber>
    </recommendedName>
    <alternativeName>
        <fullName evidence="7">Dihydrothymine dehydrogenase</fullName>
    </alternativeName>
    <alternativeName>
        <fullName evidence="6">Dihydrouracil dehydrogenase</fullName>
    </alternativeName>
</protein>
<dbReference type="GO" id="GO:0005737">
    <property type="term" value="C:cytoplasm"/>
    <property type="evidence" value="ECO:0007669"/>
    <property type="project" value="InterPro"/>
</dbReference>
<comment type="catalytic activity">
    <reaction evidence="8">
        <text>5,6-dihydrothymine + NAD(+) = thymine + NADH + H(+)</text>
        <dbReference type="Rhea" id="RHEA:28791"/>
        <dbReference type="ChEBI" id="CHEBI:15378"/>
        <dbReference type="ChEBI" id="CHEBI:17821"/>
        <dbReference type="ChEBI" id="CHEBI:27468"/>
        <dbReference type="ChEBI" id="CHEBI:57540"/>
        <dbReference type="ChEBI" id="CHEBI:57945"/>
        <dbReference type="EC" id="1.3.1.1"/>
    </reaction>
</comment>
<evidence type="ECO:0000259" key="13">
    <source>
        <dbReference type="PROSITE" id="PS51379"/>
    </source>
</evidence>
<feature type="domain" description="4Fe-4S ferredoxin-type" evidence="13">
    <location>
        <begin position="337"/>
        <end position="369"/>
    </location>
</feature>
<evidence type="ECO:0000313" key="15">
    <source>
        <dbReference type="Proteomes" id="UP000198781"/>
    </source>
</evidence>
<dbReference type="Gene3D" id="3.30.70.20">
    <property type="match status" value="1"/>
</dbReference>
<evidence type="ECO:0000256" key="10">
    <source>
        <dbReference type="ARBA" id="ARBA00049578"/>
    </source>
</evidence>
<dbReference type="Pfam" id="PF01180">
    <property type="entry name" value="DHO_dh"/>
    <property type="match status" value="1"/>
</dbReference>
<dbReference type="SUPFAM" id="SSF54862">
    <property type="entry name" value="4Fe-4S ferredoxins"/>
    <property type="match status" value="1"/>
</dbReference>
<dbReference type="Proteomes" id="UP000198781">
    <property type="component" value="Unassembled WGS sequence"/>
</dbReference>
<dbReference type="PROSITE" id="PS00198">
    <property type="entry name" value="4FE4S_FER_1"/>
    <property type="match status" value="1"/>
</dbReference>
<evidence type="ECO:0000256" key="12">
    <source>
        <dbReference type="ARBA" id="ARBA00049728"/>
    </source>
</evidence>